<feature type="transmembrane region" description="Helical" evidence="8">
    <location>
        <begin position="424"/>
        <end position="445"/>
    </location>
</feature>
<evidence type="ECO:0000313" key="12">
    <source>
        <dbReference type="Proteomes" id="UP000831786"/>
    </source>
</evidence>
<gene>
    <name evidence="11" type="ORF">MUN78_04020</name>
</gene>
<dbReference type="PANTHER" id="PTHR43357">
    <property type="entry name" value="INNER MEMBRANE ABC TRANSPORTER PERMEASE PROTEIN YDCV"/>
    <property type="match status" value="1"/>
</dbReference>
<keyword evidence="12" id="KW-1185">Reference proteome</keyword>
<comment type="similarity">
    <text evidence="8">Belongs to the binding-protein-dependent transport system permease family.</text>
</comment>
<name>A0ABY4FP37_9MICO</name>
<keyword evidence="4" id="KW-0997">Cell inner membrane</keyword>
<feature type="transmembrane region" description="Helical" evidence="8">
    <location>
        <begin position="240"/>
        <end position="260"/>
    </location>
</feature>
<feature type="domain" description="ABC transmembrane type-1" evidence="10">
    <location>
        <begin position="66"/>
        <end position="259"/>
    </location>
</feature>
<evidence type="ECO:0000313" key="11">
    <source>
        <dbReference type="EMBL" id="UOQ58017.1"/>
    </source>
</evidence>
<dbReference type="PANTHER" id="PTHR43357:SF4">
    <property type="entry name" value="INNER MEMBRANE ABC TRANSPORTER PERMEASE PROTEIN YDCV"/>
    <property type="match status" value="1"/>
</dbReference>
<dbReference type="RefSeq" id="WP_244728947.1">
    <property type="nucleotide sequence ID" value="NZ_CP095045.1"/>
</dbReference>
<feature type="region of interest" description="Disordered" evidence="9">
    <location>
        <begin position="562"/>
        <end position="590"/>
    </location>
</feature>
<accession>A0ABY4FP37</accession>
<dbReference type="Gene3D" id="1.10.3720.10">
    <property type="entry name" value="MetI-like"/>
    <property type="match status" value="2"/>
</dbReference>
<feature type="compositionally biased region" description="Gly residues" evidence="9">
    <location>
        <begin position="568"/>
        <end position="584"/>
    </location>
</feature>
<dbReference type="SUPFAM" id="SSF161098">
    <property type="entry name" value="MetI-like"/>
    <property type="match status" value="2"/>
</dbReference>
<feature type="transmembrane region" description="Helical" evidence="8">
    <location>
        <begin position="457"/>
        <end position="478"/>
    </location>
</feature>
<evidence type="ECO:0000256" key="4">
    <source>
        <dbReference type="ARBA" id="ARBA00022519"/>
    </source>
</evidence>
<dbReference type="Proteomes" id="UP000831786">
    <property type="component" value="Chromosome"/>
</dbReference>
<keyword evidence="6 8" id="KW-1133">Transmembrane helix</keyword>
<feature type="transmembrane region" description="Helical" evidence="8">
    <location>
        <begin position="104"/>
        <end position="126"/>
    </location>
</feature>
<keyword evidence="7 8" id="KW-0472">Membrane</keyword>
<reference evidence="11 12" key="1">
    <citation type="submission" date="2022-04" db="EMBL/GenBank/DDBJ databases">
        <title>Leucobacter sp. isolated from rhizosphere of garlic.</title>
        <authorList>
            <person name="Won M."/>
            <person name="Lee C.-M."/>
            <person name="Woen H.-Y."/>
            <person name="Kwon S.-W."/>
        </authorList>
    </citation>
    <scope>NUCLEOTIDE SEQUENCE [LARGE SCALE GENOMIC DNA]</scope>
    <source>
        <strain evidence="11 12">H21R-40</strain>
    </source>
</reference>
<evidence type="ECO:0000256" key="7">
    <source>
        <dbReference type="ARBA" id="ARBA00023136"/>
    </source>
</evidence>
<feature type="transmembrane region" description="Helical" evidence="8">
    <location>
        <begin position="392"/>
        <end position="412"/>
    </location>
</feature>
<protein>
    <submittedName>
        <fullName evidence="11">Iron ABC transporter permease</fullName>
    </submittedName>
</protein>
<evidence type="ECO:0000256" key="1">
    <source>
        <dbReference type="ARBA" id="ARBA00004429"/>
    </source>
</evidence>
<sequence>MRRSAWGVAGWTLAAALPLAFLALFFLWPVLALVATGFVSDGDGGPRLDASGLPEVFGSARTGRVIAQTLAQAGLATVVSVLLGLPAAYALYRLDFPGRTLLRGILTVPFVLPTVVVGVAFSALVGPGGPLAWLGWDRSLAAIVAALAFFNVPLVARTVGGFWERIDDSGERAARILGAGHVRAWLTVTLPALAPALASAAALVFLFCATSFGVVLILGGRAFANVETEIYRLTVQFLDLRGAAVLSLAQFAIVGAALLVSARLRRSGERAVELRDAAPRAKRPGAADLPALLVFGLTVLLLHALPILALVLRSLRDASGGFSLANYAALAEPPVGLPLDAPVLTAIGLSVRIAAVAAILAMALGILIAFVLSRRPASRVLRRSQELFDGLVMLPLGVSAVTLGFGLLLTMHRPLGIGLDLRTSAALIPIAQALVALPLVVRILLPVLRGIDERLRFAAATLGAAPGTVLATIDLPMLGRSAGLALGFAFAASLGEFGATSFLVRPGEQTLPVAIAELVGHPAPGSYGAGLAAAVVLGALTAAVMLLAERLRFGGRLRLGGRGRSRGRGAGPIGGGRSGAGIGSPGRIAGDAPRREEIAWV</sequence>
<feature type="domain" description="ABC transmembrane type-1" evidence="10">
    <location>
        <begin position="347"/>
        <end position="548"/>
    </location>
</feature>
<keyword evidence="5 8" id="KW-0812">Transmembrane</keyword>
<proteinExistence type="inferred from homology"/>
<dbReference type="PROSITE" id="PS50928">
    <property type="entry name" value="ABC_TM1"/>
    <property type="match status" value="2"/>
</dbReference>
<feature type="transmembrane region" description="Helical" evidence="8">
    <location>
        <begin position="289"/>
        <end position="312"/>
    </location>
</feature>
<evidence type="ECO:0000256" key="6">
    <source>
        <dbReference type="ARBA" id="ARBA00022989"/>
    </source>
</evidence>
<dbReference type="EMBL" id="CP095045">
    <property type="protein sequence ID" value="UOQ58017.1"/>
    <property type="molecule type" value="Genomic_DNA"/>
</dbReference>
<dbReference type="CDD" id="cd06261">
    <property type="entry name" value="TM_PBP2"/>
    <property type="match status" value="2"/>
</dbReference>
<dbReference type="InterPro" id="IPR035906">
    <property type="entry name" value="MetI-like_sf"/>
</dbReference>
<feature type="transmembrane region" description="Helical" evidence="8">
    <location>
        <begin position="193"/>
        <end position="220"/>
    </location>
</feature>
<evidence type="ECO:0000259" key="10">
    <source>
        <dbReference type="PROSITE" id="PS50928"/>
    </source>
</evidence>
<evidence type="ECO:0000256" key="3">
    <source>
        <dbReference type="ARBA" id="ARBA00022475"/>
    </source>
</evidence>
<evidence type="ECO:0000256" key="2">
    <source>
        <dbReference type="ARBA" id="ARBA00022448"/>
    </source>
</evidence>
<feature type="transmembrane region" description="Helical" evidence="8">
    <location>
        <begin position="138"/>
        <end position="156"/>
    </location>
</feature>
<keyword evidence="3" id="KW-1003">Cell membrane</keyword>
<evidence type="ECO:0000256" key="9">
    <source>
        <dbReference type="SAM" id="MobiDB-lite"/>
    </source>
</evidence>
<feature type="transmembrane region" description="Helical" evidence="8">
    <location>
        <begin position="527"/>
        <end position="548"/>
    </location>
</feature>
<evidence type="ECO:0000256" key="5">
    <source>
        <dbReference type="ARBA" id="ARBA00022692"/>
    </source>
</evidence>
<comment type="subcellular location">
    <subcellularLocation>
        <location evidence="1">Cell inner membrane</location>
        <topology evidence="1">Multi-pass membrane protein</topology>
    </subcellularLocation>
    <subcellularLocation>
        <location evidence="8">Cell membrane</location>
        <topology evidence="8">Multi-pass membrane protein</topology>
    </subcellularLocation>
</comment>
<keyword evidence="2 8" id="KW-0813">Transport</keyword>
<dbReference type="InterPro" id="IPR000515">
    <property type="entry name" value="MetI-like"/>
</dbReference>
<evidence type="ECO:0000256" key="8">
    <source>
        <dbReference type="RuleBase" id="RU363032"/>
    </source>
</evidence>
<dbReference type="Pfam" id="PF00528">
    <property type="entry name" value="BPD_transp_1"/>
    <property type="match status" value="1"/>
</dbReference>
<feature type="transmembrane region" description="Helical" evidence="8">
    <location>
        <begin position="343"/>
        <end position="372"/>
    </location>
</feature>
<organism evidence="11 12">
    <name type="scientific">Leucobacter allii</name>
    <dbReference type="NCBI Taxonomy" id="2932247"/>
    <lineage>
        <taxon>Bacteria</taxon>
        <taxon>Bacillati</taxon>
        <taxon>Actinomycetota</taxon>
        <taxon>Actinomycetes</taxon>
        <taxon>Micrococcales</taxon>
        <taxon>Microbacteriaceae</taxon>
        <taxon>Leucobacter</taxon>
    </lineage>
</organism>
<feature type="transmembrane region" description="Helical" evidence="8">
    <location>
        <begin position="70"/>
        <end position="92"/>
    </location>
</feature>